<sequence length="212" mass="24322">MTKDQCCVLKHLTAGETGGFEKAGELGDGEFLDLLIGKGLIWMLDWAGEDGTGDVGKFIRSRLDELQSSVTLECDKIYTRLEKEAKKDGFERGDASLFLMNEFQKALKKSDFRLFTLDLHNDAYYLLIAHKDAEKDFKKMAKREELFWDIAPWGKRRKRQILYVINCKCGEMSVWQLDEDESSPRDEVCEVCGRVLFDADGNANQPLEKEFI</sequence>
<reference evidence="2 3" key="1">
    <citation type="submission" date="2013-02" db="EMBL/GenBank/DDBJ databases">
        <title>Co-occurrence of anaerobic bacteria in colorectal carcinomas.</title>
        <authorList>
            <person name="Holt R.A."/>
            <person name="Warren R.L."/>
            <person name="Allen-Vercoe E."/>
            <person name="Pleasance S."/>
            <person name="Freeman D.J."/>
            <person name="Watson P."/>
            <person name="Moore R."/>
            <person name="Cochrane K."/>
        </authorList>
    </citation>
    <scope>NUCLEOTIDE SEQUENCE [LARGE SCALE GENOMIC DNA]</scope>
    <source>
        <strain evidence="2 3">CC57C</strain>
    </source>
</reference>
<dbReference type="InterPro" id="IPR046582">
    <property type="entry name" value="DUF6630"/>
</dbReference>
<name>M3JE81_9BACT</name>
<dbReference type="Pfam" id="PF20335">
    <property type="entry name" value="DUF6630"/>
    <property type="match status" value="1"/>
</dbReference>
<accession>M3JE81</accession>
<evidence type="ECO:0000313" key="3">
    <source>
        <dbReference type="Proteomes" id="UP000011782"/>
    </source>
</evidence>
<comment type="caution">
    <text evidence="2">The sequence shown here is derived from an EMBL/GenBank/DDBJ whole genome shotgun (WGS) entry which is preliminary data.</text>
</comment>
<evidence type="ECO:0000259" key="1">
    <source>
        <dbReference type="Pfam" id="PF20335"/>
    </source>
</evidence>
<dbReference type="EMBL" id="AOTD01000006">
    <property type="protein sequence ID" value="EMG31613.1"/>
    <property type="molecule type" value="Genomic_DNA"/>
</dbReference>
<evidence type="ECO:0000313" key="2">
    <source>
        <dbReference type="EMBL" id="EMG31613.1"/>
    </source>
</evidence>
<organism evidence="2 3">
    <name type="scientific">Campylobacter showae CC57C</name>
    <dbReference type="NCBI Taxonomy" id="1073353"/>
    <lineage>
        <taxon>Bacteria</taxon>
        <taxon>Pseudomonadati</taxon>
        <taxon>Campylobacterota</taxon>
        <taxon>Epsilonproteobacteria</taxon>
        <taxon>Campylobacterales</taxon>
        <taxon>Campylobacteraceae</taxon>
        <taxon>Campylobacter</taxon>
    </lineage>
</organism>
<dbReference type="AlphaFoldDB" id="M3JE81"/>
<gene>
    <name evidence="2" type="ORF">H740_00412</name>
</gene>
<dbReference type="RefSeq" id="WP_002950292.1">
    <property type="nucleotide sequence ID" value="NZ_AOTD01000006.1"/>
</dbReference>
<proteinExistence type="predicted"/>
<feature type="domain" description="DUF6630" evidence="1">
    <location>
        <begin position="28"/>
        <end position="143"/>
    </location>
</feature>
<dbReference type="PATRIC" id="fig|1073353.3.peg.96"/>
<protein>
    <recommendedName>
        <fullName evidence="1">DUF6630 domain-containing protein</fullName>
    </recommendedName>
</protein>
<dbReference type="Proteomes" id="UP000011782">
    <property type="component" value="Unassembled WGS sequence"/>
</dbReference>